<evidence type="ECO:0008006" key="3">
    <source>
        <dbReference type="Google" id="ProtNLM"/>
    </source>
</evidence>
<proteinExistence type="predicted"/>
<keyword evidence="2" id="KW-1185">Reference proteome</keyword>
<evidence type="ECO:0000313" key="2">
    <source>
        <dbReference type="Proteomes" id="UP000223968"/>
    </source>
</evidence>
<accession>A0A2B7Y7L0</accession>
<sequence>MVVDFDKVGNSMPVKSPIKLAHVFIRTCPETYRTMVDFYKTFLGATATYEDNFISLITYDDEHHRIAIAAMPDVGPKDGKTSGLEPRGPSHFLPPAKALGIVPMWCVHHGPTISIYYSDPDGNRLETQVDTLKTLEEATAYMTTKEFLENPIGVDFDPEDFIQRLQNGVDATELFPRPNIGPRGFDTLP</sequence>
<dbReference type="InterPro" id="IPR029068">
    <property type="entry name" value="Glyas_Bleomycin-R_OHBP_Dase"/>
</dbReference>
<protein>
    <recommendedName>
        <fullName evidence="3">VOC domain-containing protein</fullName>
    </recommendedName>
</protein>
<organism evidence="1 2">
    <name type="scientific">Helicocarpus griseus UAMH5409</name>
    <dbReference type="NCBI Taxonomy" id="1447875"/>
    <lineage>
        <taxon>Eukaryota</taxon>
        <taxon>Fungi</taxon>
        <taxon>Dikarya</taxon>
        <taxon>Ascomycota</taxon>
        <taxon>Pezizomycotina</taxon>
        <taxon>Eurotiomycetes</taxon>
        <taxon>Eurotiomycetidae</taxon>
        <taxon>Onygenales</taxon>
        <taxon>Ajellomycetaceae</taxon>
        <taxon>Helicocarpus</taxon>
    </lineage>
</organism>
<dbReference type="AlphaFoldDB" id="A0A2B7Y7L0"/>
<name>A0A2B7Y7L0_9EURO</name>
<dbReference type="OrthoDB" id="5371818at2759"/>
<dbReference type="Gene3D" id="3.10.180.10">
    <property type="entry name" value="2,3-Dihydroxybiphenyl 1,2-Dioxygenase, domain 1"/>
    <property type="match status" value="1"/>
</dbReference>
<gene>
    <name evidence="1" type="ORF">AJ79_01703</name>
</gene>
<comment type="caution">
    <text evidence="1">The sequence shown here is derived from an EMBL/GenBank/DDBJ whole genome shotgun (WGS) entry which is preliminary data.</text>
</comment>
<evidence type="ECO:0000313" key="1">
    <source>
        <dbReference type="EMBL" id="PGH16597.1"/>
    </source>
</evidence>
<dbReference type="SUPFAM" id="SSF54593">
    <property type="entry name" value="Glyoxalase/Bleomycin resistance protein/Dihydroxybiphenyl dioxygenase"/>
    <property type="match status" value="1"/>
</dbReference>
<dbReference type="EMBL" id="PDNB01000016">
    <property type="protein sequence ID" value="PGH16597.1"/>
    <property type="molecule type" value="Genomic_DNA"/>
</dbReference>
<reference evidence="1 2" key="1">
    <citation type="submission" date="2017-10" db="EMBL/GenBank/DDBJ databases">
        <title>Comparative genomics in systemic dimorphic fungi from Ajellomycetaceae.</title>
        <authorList>
            <person name="Munoz J.F."/>
            <person name="Mcewen J.G."/>
            <person name="Clay O.K."/>
            <person name="Cuomo C.A."/>
        </authorList>
    </citation>
    <scope>NUCLEOTIDE SEQUENCE [LARGE SCALE GENOMIC DNA]</scope>
    <source>
        <strain evidence="1 2">UAMH5409</strain>
    </source>
</reference>
<dbReference type="Proteomes" id="UP000223968">
    <property type="component" value="Unassembled WGS sequence"/>
</dbReference>